<dbReference type="GO" id="GO:0050660">
    <property type="term" value="F:flavin adenine dinucleotide binding"/>
    <property type="evidence" value="ECO:0007669"/>
    <property type="project" value="InterPro"/>
</dbReference>
<feature type="domain" description="Acyl-CoA dehydrogenase/oxidase C-terminal" evidence="8">
    <location>
        <begin position="266"/>
        <end position="428"/>
    </location>
</feature>
<evidence type="ECO:0000256" key="7">
    <source>
        <dbReference type="RuleBase" id="RU362125"/>
    </source>
</evidence>
<feature type="domain" description="Acyl-CoA dehydrogenase/oxidase N-terminal" evidence="10">
    <location>
        <begin position="37"/>
        <end position="149"/>
    </location>
</feature>
<keyword evidence="13" id="KW-1185">Reference proteome</keyword>
<dbReference type="Gene3D" id="2.40.110.10">
    <property type="entry name" value="Butyryl-CoA Dehydrogenase, subunit A, domain 2"/>
    <property type="match status" value="1"/>
</dbReference>
<dbReference type="FunFam" id="1.20.140.10:FF:000019">
    <property type="entry name" value="Acyl-CoA dehydrogenase"/>
    <property type="match status" value="1"/>
</dbReference>
<dbReference type="EC" id="1.3.8.1" evidence="12"/>
<evidence type="ECO:0000259" key="11">
    <source>
        <dbReference type="Pfam" id="PF21263"/>
    </source>
</evidence>
<dbReference type="Gene3D" id="1.10.540.10">
    <property type="entry name" value="Acyl-CoA dehydrogenase/oxidase, N-terminal domain"/>
    <property type="match status" value="1"/>
</dbReference>
<dbReference type="InterPro" id="IPR046373">
    <property type="entry name" value="Acyl-CoA_Oxase/DH_mid-dom_sf"/>
</dbReference>
<evidence type="ECO:0000259" key="10">
    <source>
        <dbReference type="Pfam" id="PF02771"/>
    </source>
</evidence>
<comment type="cofactor">
    <cofactor evidence="1 7">
        <name>FAD</name>
        <dbReference type="ChEBI" id="CHEBI:57692"/>
    </cofactor>
</comment>
<proteinExistence type="inferred from homology"/>
<dbReference type="FunFam" id="2.40.110.10:FF:000006">
    <property type="entry name" value="very long-chain specific acyl-CoA dehydrogenase, mitochondrial"/>
    <property type="match status" value="1"/>
</dbReference>
<protein>
    <submittedName>
        <fullName evidence="12">Butyryl-CoA dehydrogenase</fullName>
        <ecNumber evidence="12">1.3.8.1</ecNumber>
    </submittedName>
</protein>
<dbReference type="InterPro" id="IPR009075">
    <property type="entry name" value="AcylCo_DH/oxidase_C"/>
</dbReference>
<keyword evidence="3 7" id="KW-0285">Flavoprotein</keyword>
<comment type="similarity">
    <text evidence="2 7">Belongs to the acyl-CoA dehydrogenase family.</text>
</comment>
<gene>
    <name evidence="12" type="ORF">HDF09_002588</name>
</gene>
<dbReference type="PANTHER" id="PTHR43884">
    <property type="entry name" value="ACYL-COA DEHYDROGENASE"/>
    <property type="match status" value="1"/>
</dbReference>
<dbReference type="SUPFAM" id="SSF56645">
    <property type="entry name" value="Acyl-CoA dehydrogenase NM domain-like"/>
    <property type="match status" value="1"/>
</dbReference>
<organism evidence="12 13">
    <name type="scientific">Tunturiibacter empetritectus</name>
    <dbReference type="NCBI Taxonomy" id="3069691"/>
    <lineage>
        <taxon>Bacteria</taxon>
        <taxon>Pseudomonadati</taxon>
        <taxon>Acidobacteriota</taxon>
        <taxon>Terriglobia</taxon>
        <taxon>Terriglobales</taxon>
        <taxon>Acidobacteriaceae</taxon>
        <taxon>Tunturiibacter</taxon>
    </lineage>
</organism>
<comment type="catalytic activity">
    <reaction evidence="6">
        <text>a 2,3-saturated acyl-CoA + A = a 2,3-dehydroacyl-CoA + AH2</text>
        <dbReference type="Rhea" id="RHEA:48608"/>
        <dbReference type="ChEBI" id="CHEBI:13193"/>
        <dbReference type="ChEBI" id="CHEBI:17499"/>
        <dbReference type="ChEBI" id="CHEBI:60015"/>
        <dbReference type="ChEBI" id="CHEBI:65111"/>
    </reaction>
</comment>
<dbReference type="FunFam" id="1.10.540.10:FF:000001">
    <property type="entry name" value="Very long-chain-specific acyl-CoA dehydrogenase, mitochondrial"/>
    <property type="match status" value="1"/>
</dbReference>
<dbReference type="GO" id="GO:0016937">
    <property type="term" value="F:short-chain fatty acyl-CoA dehydrogenase activity"/>
    <property type="evidence" value="ECO:0007669"/>
    <property type="project" value="UniProtKB-EC"/>
</dbReference>
<dbReference type="InterPro" id="IPR049426">
    <property type="entry name" value="Acyl-CoA-dh-like_C"/>
</dbReference>
<evidence type="ECO:0000259" key="9">
    <source>
        <dbReference type="Pfam" id="PF02770"/>
    </source>
</evidence>
<dbReference type="Pfam" id="PF02771">
    <property type="entry name" value="Acyl-CoA_dh_N"/>
    <property type="match status" value="1"/>
</dbReference>
<name>A0A7W8IIX8_9BACT</name>
<dbReference type="InterPro" id="IPR037069">
    <property type="entry name" value="AcylCoA_DH/ox_N_sf"/>
</dbReference>
<reference evidence="12" key="1">
    <citation type="submission" date="2020-08" db="EMBL/GenBank/DDBJ databases">
        <title>Genomic Encyclopedia of Type Strains, Phase IV (KMG-V): Genome sequencing to study the core and pangenomes of soil and plant-associated prokaryotes.</title>
        <authorList>
            <person name="Whitman W."/>
        </authorList>
    </citation>
    <scope>NUCLEOTIDE SEQUENCE [LARGE SCALE GENOMIC DNA]</scope>
    <source>
        <strain evidence="12">M8UP27</strain>
    </source>
</reference>
<dbReference type="InterPro" id="IPR009100">
    <property type="entry name" value="AcylCoA_DH/oxidase_NM_dom_sf"/>
</dbReference>
<dbReference type="Pfam" id="PF02770">
    <property type="entry name" value="Acyl-CoA_dh_M"/>
    <property type="match status" value="1"/>
</dbReference>
<dbReference type="Pfam" id="PF21263">
    <property type="entry name" value="Acyl-CoA-dh_C"/>
    <property type="match status" value="1"/>
</dbReference>
<dbReference type="Gene3D" id="1.20.140.10">
    <property type="entry name" value="Butyryl-CoA Dehydrogenase, subunit A, domain 3"/>
    <property type="match status" value="2"/>
</dbReference>
<evidence type="ECO:0000313" key="13">
    <source>
        <dbReference type="Proteomes" id="UP000568106"/>
    </source>
</evidence>
<evidence type="ECO:0000259" key="8">
    <source>
        <dbReference type="Pfam" id="PF00441"/>
    </source>
</evidence>
<dbReference type="InterPro" id="IPR036250">
    <property type="entry name" value="AcylCo_DH-like_C"/>
</dbReference>
<evidence type="ECO:0000256" key="6">
    <source>
        <dbReference type="ARBA" id="ARBA00052546"/>
    </source>
</evidence>
<evidence type="ECO:0000256" key="3">
    <source>
        <dbReference type="ARBA" id="ARBA00022630"/>
    </source>
</evidence>
<dbReference type="Pfam" id="PF00441">
    <property type="entry name" value="Acyl-CoA_dh_1"/>
    <property type="match status" value="1"/>
</dbReference>
<feature type="domain" description="Acyl-CoA oxidase/dehydrogenase middle" evidence="9">
    <location>
        <begin position="153"/>
        <end position="254"/>
    </location>
</feature>
<feature type="domain" description="Acyl-CoA dehydrogenase-like C-terminal" evidence="11">
    <location>
        <begin position="475"/>
        <end position="578"/>
    </location>
</feature>
<dbReference type="InterPro" id="IPR006091">
    <property type="entry name" value="Acyl-CoA_Oxase/DH_mid-dom"/>
</dbReference>
<dbReference type="EMBL" id="JACHDY010000003">
    <property type="protein sequence ID" value="MBB5317902.1"/>
    <property type="molecule type" value="Genomic_DNA"/>
</dbReference>
<evidence type="ECO:0000256" key="2">
    <source>
        <dbReference type="ARBA" id="ARBA00009347"/>
    </source>
</evidence>
<dbReference type="SUPFAM" id="SSF47203">
    <property type="entry name" value="Acyl-CoA dehydrogenase C-terminal domain-like"/>
    <property type="match status" value="1"/>
</dbReference>
<evidence type="ECO:0000256" key="5">
    <source>
        <dbReference type="ARBA" id="ARBA00023002"/>
    </source>
</evidence>
<evidence type="ECO:0000256" key="4">
    <source>
        <dbReference type="ARBA" id="ARBA00022827"/>
    </source>
</evidence>
<dbReference type="PANTHER" id="PTHR43884:SF12">
    <property type="entry name" value="ISOVALERYL-COA DEHYDROGENASE, MITOCHONDRIAL-RELATED"/>
    <property type="match status" value="1"/>
</dbReference>
<comment type="caution">
    <text evidence="12">The sequence shown here is derived from an EMBL/GenBank/DDBJ whole genome shotgun (WGS) entry which is preliminary data.</text>
</comment>
<keyword evidence="4 7" id="KW-0274">FAD</keyword>
<dbReference type="Proteomes" id="UP000568106">
    <property type="component" value="Unassembled WGS sequence"/>
</dbReference>
<evidence type="ECO:0000256" key="1">
    <source>
        <dbReference type="ARBA" id="ARBA00001974"/>
    </source>
</evidence>
<evidence type="ECO:0000313" key="12">
    <source>
        <dbReference type="EMBL" id="MBB5317902.1"/>
    </source>
</evidence>
<accession>A0A7W8IIX8</accession>
<dbReference type="AlphaFoldDB" id="A0A7W8IIX8"/>
<sequence>MATMTTPDLTSATRIAGGSFLISDPTPADCFFPEDFTDEHKQIAETTANFAVNEIMPASDSIEAKDFSVTRRLLKEAAELGLTAVDIPEEYGGLEMDKATSAIVAENISKQASFSVAFSAHTGIGTLPLVWYGNAEQKKKYLPKIASGEIVSAYALSESTSGSDAVNAKTKAVLSADGKTYTLNGEKMWISNAGFADLFTVFAKCAIPDGPDAGKEKLTAFLIERGTPGFTQGKEEHKLGIRGSSTCPLILTDCVIPAGNLLGEVGKGHHIAFNILNVGRYKLGNAAIGGARMALNNGIRYAIDRKAFGKSISEFGLIQEKIANCATGIFVGGAVCYRTVGLIDKALAGVDKNDTKEIQKRIEDYAVECSIVKVWASEMLDMVVDETLQIFAGYGYVEEFPAERAYRDARINRIFEGTNEINRLIITGWLMKSAMSGKLALMPAIKKLMDEVMSGPSEKVEREGPLGEERNLLANAKKLTLFVAGAATQKYMTQIADEQEVMGAISDMIIEVFAMESAILRAEKIAEGQSAEASAMPVSMAQIYADKAMATVELSARKVIAAVAEGDMLRTQLTILRRLSKHDSADTIKLRRQVAQHVLKAGRYCI</sequence>
<dbReference type="InterPro" id="IPR013786">
    <property type="entry name" value="AcylCoA_DH/ox_N"/>
</dbReference>
<keyword evidence="5 7" id="KW-0560">Oxidoreductase</keyword>